<dbReference type="Pfam" id="PF01593">
    <property type="entry name" value="Amino_oxidase"/>
    <property type="match status" value="1"/>
</dbReference>
<dbReference type="InterPro" id="IPR036188">
    <property type="entry name" value="FAD/NAD-bd_sf"/>
</dbReference>
<dbReference type="SUPFAM" id="SSF51905">
    <property type="entry name" value="FAD/NAD(P)-binding domain"/>
    <property type="match status" value="1"/>
</dbReference>
<dbReference type="AlphaFoldDB" id="A0A7I8KDB1"/>
<dbReference type="EMBL" id="LR746267">
    <property type="protein sequence ID" value="CAA7395068.1"/>
    <property type="molecule type" value="Genomic_DNA"/>
</dbReference>
<gene>
    <name evidence="3" type="ORF">SI8410_04005729</name>
</gene>
<sequence length="499" mass="52818">MISLSPPPNAAPSEAWRRLHRHGRSVLRCRSAVVRTFATSSPSSSSPSAVTFPPPSGDPPRAVVIGAGLAGLAAATRLHAAGVPVVVLESSDGVGGRVRTDAVDGFLLDRGFQIFITAYPEARKVLDYAALDLQKFYSGALVYAGGGRFHRVADPLRHPLDGVGSLLNPVGTVPDKLLVGLARFLAAARDDEEILAAEEVAIIDRLRAFGFTDSIVDRFFRPFFGGVFFDRELETTSRLFDFVFKCLALGDNTLPSGGIGDIAEQLASRLPRGAIRLETKVVGVDPVTDDGAAAVRLQGGEVIAGELGVIVAVEAPEAAKLLPWAAALQKKLSGRRASRSTTCLYYTAERAPPVREPILLLNGTGEGRVNNMFFATNVSPSYAPPGKTLVSVSLIGTAAEEEDDGRLAAEVAAELGGWFGEAEVAGWRHLRTYRIPFAQPDQSPQTELTAVDPRAGGGVYLCGDHMRSATFDGALVSGRVAAEALIGDRFPSGKLLPLV</sequence>
<dbReference type="Gene3D" id="3.90.660.20">
    <property type="entry name" value="Protoporphyrinogen oxidase, mitochondrial, domain 2"/>
    <property type="match status" value="1"/>
</dbReference>
<reference evidence="3" key="1">
    <citation type="submission" date="2020-02" db="EMBL/GenBank/DDBJ databases">
        <authorList>
            <person name="Scholz U."/>
            <person name="Mascher M."/>
            <person name="Fiebig A."/>
        </authorList>
    </citation>
    <scope>NUCLEOTIDE SEQUENCE</scope>
</reference>
<dbReference type="OrthoDB" id="5046242at2759"/>
<evidence type="ECO:0000313" key="3">
    <source>
        <dbReference type="EMBL" id="CAA7395068.1"/>
    </source>
</evidence>
<accession>A0A7I8KDB1</accession>
<name>A0A7I8KDB1_SPIIN</name>
<evidence type="ECO:0000313" key="4">
    <source>
        <dbReference type="Proteomes" id="UP000663760"/>
    </source>
</evidence>
<dbReference type="Proteomes" id="UP000663760">
    <property type="component" value="Chromosome 4"/>
</dbReference>
<proteinExistence type="predicted"/>
<dbReference type="PANTHER" id="PTHR42841">
    <property type="entry name" value="AMINE OXIDASE"/>
    <property type="match status" value="1"/>
</dbReference>
<feature type="compositionally biased region" description="Low complexity" evidence="1">
    <location>
        <begin position="38"/>
        <end position="51"/>
    </location>
</feature>
<organism evidence="3 4">
    <name type="scientific">Spirodela intermedia</name>
    <name type="common">Intermediate duckweed</name>
    <dbReference type="NCBI Taxonomy" id="51605"/>
    <lineage>
        <taxon>Eukaryota</taxon>
        <taxon>Viridiplantae</taxon>
        <taxon>Streptophyta</taxon>
        <taxon>Embryophyta</taxon>
        <taxon>Tracheophyta</taxon>
        <taxon>Spermatophyta</taxon>
        <taxon>Magnoliopsida</taxon>
        <taxon>Liliopsida</taxon>
        <taxon>Araceae</taxon>
        <taxon>Lemnoideae</taxon>
        <taxon>Spirodela</taxon>
    </lineage>
</organism>
<dbReference type="Gene3D" id="3.50.50.60">
    <property type="entry name" value="FAD/NAD(P)-binding domain"/>
    <property type="match status" value="1"/>
</dbReference>
<keyword evidence="4" id="KW-1185">Reference proteome</keyword>
<feature type="region of interest" description="Disordered" evidence="1">
    <location>
        <begin position="38"/>
        <end position="57"/>
    </location>
</feature>
<evidence type="ECO:0000256" key="1">
    <source>
        <dbReference type="SAM" id="MobiDB-lite"/>
    </source>
</evidence>
<feature type="domain" description="Amine oxidase" evidence="2">
    <location>
        <begin position="69"/>
        <end position="486"/>
    </location>
</feature>
<evidence type="ECO:0000259" key="2">
    <source>
        <dbReference type="Pfam" id="PF01593"/>
    </source>
</evidence>
<protein>
    <recommendedName>
        <fullName evidence="2">Amine oxidase domain-containing protein</fullName>
    </recommendedName>
</protein>
<dbReference type="GO" id="GO:0016491">
    <property type="term" value="F:oxidoreductase activity"/>
    <property type="evidence" value="ECO:0007669"/>
    <property type="project" value="InterPro"/>
</dbReference>
<dbReference type="InterPro" id="IPR002937">
    <property type="entry name" value="Amino_oxidase"/>
</dbReference>
<dbReference type="Gene3D" id="1.10.3110.10">
    <property type="entry name" value="protoporphyrinogen ix oxidase, domain 3"/>
    <property type="match status" value="1"/>
</dbReference>